<reference evidence="1" key="3">
    <citation type="journal article" date="1994" name="Proc. Natl. Acad. Sci. U.S.A.">
        <title>Loss of all ndh genes as determined by sequencing the entire chloroplast genome of the black pine Pinus thunbergii.</title>
        <authorList>
            <person name="Wakasugi T."/>
            <person name="Tsudzuki J."/>
            <person name="Ito S."/>
            <person name="Nakashima K."/>
            <person name="Tsudzuki T."/>
            <person name="Sugiura M."/>
        </authorList>
    </citation>
    <scope>NUCLEOTIDE SEQUENCE</scope>
</reference>
<dbReference type="EMBL" id="D17510">
    <property type="protein sequence ID" value="BAA04457.1"/>
    <property type="molecule type" value="Genomic_DNA"/>
</dbReference>
<name>Q33005_PINTH</name>
<accession>Q33005</accession>
<dbReference type="AlphaFoldDB" id="Q33005"/>
<reference evidence="1" key="2">
    <citation type="journal article" date="1994" name="Curr. Genet.">
        <title>A new gene encoding tRNA(Pro) (GGG) is present in the chloroplast genome of black pine: a compilation of 32 tRNA genes from black pine chloroplasts.</title>
        <authorList>
            <person name="Tsudzuki J."/>
            <person name="Ito S."/>
            <person name="Tsudzuki T."/>
            <person name="Wakasugi T."/>
            <person name="Sugiura M."/>
        </authorList>
    </citation>
    <scope>NUCLEOTIDE SEQUENCE</scope>
</reference>
<geneLocation type="chloroplast" evidence="1"/>
<protein>
    <submittedName>
        <fullName evidence="1">ORF42g</fullName>
    </submittedName>
</protein>
<evidence type="ECO:0000313" key="1">
    <source>
        <dbReference type="EMBL" id="BAA04457.1"/>
    </source>
</evidence>
<organism evidence="1">
    <name type="scientific">Pinus thunbergii</name>
    <name type="common">Japanese black pine</name>
    <name type="synonym">Pinus thunbergiana</name>
    <dbReference type="NCBI Taxonomy" id="3350"/>
    <lineage>
        <taxon>Eukaryota</taxon>
        <taxon>Viridiplantae</taxon>
        <taxon>Streptophyta</taxon>
        <taxon>Embryophyta</taxon>
        <taxon>Tracheophyta</taxon>
        <taxon>Spermatophyta</taxon>
        <taxon>Pinopsida</taxon>
        <taxon>Pinidae</taxon>
        <taxon>Conifers I</taxon>
        <taxon>Pinales</taxon>
        <taxon>Pinaceae</taxon>
        <taxon>Pinus</taxon>
        <taxon>Pinus subgen. Pinus</taxon>
    </lineage>
</organism>
<dbReference type="PIR" id="T07581">
    <property type="entry name" value="T07581"/>
</dbReference>
<keyword evidence="1" id="KW-0934">Plastid</keyword>
<keyword evidence="1" id="KW-0150">Chloroplast</keyword>
<proteinExistence type="predicted"/>
<reference evidence="1" key="1">
    <citation type="journal article" date="1993" name="Mol. Gen. Genet.">
        <title>Chloroplast DNA of black pine retains a residual inverted repeat lacking rRNA genes: nucleotide sequences of trnQ, trnK, psbA, trnI and trnH and the absence of rps16.</title>
        <authorList>
            <person name="Tsudzuki J."/>
            <person name="Nakashima K."/>
            <person name="Tsudzuki T."/>
            <person name="Hiratsuka J."/>
            <person name="Shibata M."/>
            <person name="Wakasugi T."/>
            <person name="Sugiura M."/>
        </authorList>
    </citation>
    <scope>NUCLEOTIDE SEQUENCE</scope>
</reference>
<sequence length="42" mass="4945">MHIILFTHSQLSIRSLSFFCYDWKSCILHIYTIKSLGLQNSV</sequence>